<evidence type="ECO:0000259" key="3">
    <source>
        <dbReference type="PROSITE" id="PS50085"/>
    </source>
</evidence>
<dbReference type="GO" id="GO:0005096">
    <property type="term" value="F:GTPase activator activity"/>
    <property type="evidence" value="ECO:0007669"/>
    <property type="project" value="UniProtKB-KW"/>
</dbReference>
<protein>
    <submittedName>
        <fullName evidence="4">Rap1 GTPase-activating protein 1</fullName>
    </submittedName>
</protein>
<dbReference type="Gene3D" id="3.40.50.11210">
    <property type="entry name" value="Rap/Ran-GAP"/>
    <property type="match status" value="1"/>
</dbReference>
<feature type="compositionally biased region" description="Basic and acidic residues" evidence="2">
    <location>
        <begin position="496"/>
        <end position="506"/>
    </location>
</feature>
<dbReference type="Proteomes" id="UP000225706">
    <property type="component" value="Unassembled WGS sequence"/>
</dbReference>
<evidence type="ECO:0000256" key="2">
    <source>
        <dbReference type="SAM" id="MobiDB-lite"/>
    </source>
</evidence>
<dbReference type="PROSITE" id="PS50085">
    <property type="entry name" value="RAPGAP"/>
    <property type="match status" value="1"/>
</dbReference>
<dbReference type="PANTHER" id="PTHR15711">
    <property type="entry name" value="RAP GTPASE-ACTIVATING PROTEIN"/>
    <property type="match status" value="1"/>
</dbReference>
<dbReference type="Pfam" id="PF02145">
    <property type="entry name" value="Rap_GAP"/>
    <property type="match status" value="1"/>
</dbReference>
<dbReference type="GO" id="GO:0005737">
    <property type="term" value="C:cytoplasm"/>
    <property type="evidence" value="ECO:0007669"/>
    <property type="project" value="TreeGrafter"/>
</dbReference>
<dbReference type="Pfam" id="PF21022">
    <property type="entry name" value="Rap-GAP_dimer"/>
    <property type="match status" value="1"/>
</dbReference>
<comment type="caution">
    <text evidence="4">The sequence shown here is derived from an EMBL/GenBank/DDBJ whole genome shotgun (WGS) entry which is preliminary data.</text>
</comment>
<dbReference type="GO" id="GO:0051056">
    <property type="term" value="P:regulation of small GTPase mediated signal transduction"/>
    <property type="evidence" value="ECO:0007669"/>
    <property type="project" value="InterPro"/>
</dbReference>
<organism evidence="4 5">
    <name type="scientific">Stylophora pistillata</name>
    <name type="common">Smooth cauliflower coral</name>
    <dbReference type="NCBI Taxonomy" id="50429"/>
    <lineage>
        <taxon>Eukaryota</taxon>
        <taxon>Metazoa</taxon>
        <taxon>Cnidaria</taxon>
        <taxon>Anthozoa</taxon>
        <taxon>Hexacorallia</taxon>
        <taxon>Scleractinia</taxon>
        <taxon>Astrocoeniina</taxon>
        <taxon>Pocilloporidae</taxon>
        <taxon>Stylophora</taxon>
    </lineage>
</organism>
<feature type="compositionally biased region" description="Basic and acidic residues" evidence="2">
    <location>
        <begin position="53"/>
        <end position="63"/>
    </location>
</feature>
<dbReference type="OrthoDB" id="2499658at2759"/>
<keyword evidence="1" id="KW-0343">GTPase activation</keyword>
<proteinExistence type="predicted"/>
<feature type="compositionally biased region" description="Polar residues" evidence="2">
    <location>
        <begin position="717"/>
        <end position="735"/>
    </location>
</feature>
<sequence length="975" mass="110056">MPLIEPGMEMKEHEILCELIIASANRIDDQRVEFPPRRNPPFLLPSANLGKVNHQETEESDTSKEEEEADDEDEEDDSKMKDLDPVKEVLAAGGPYPLVVLPVGGEYWLEGSNHRHISHTDYRAADCRIEMNNVIQSYRRDFMGKEHLNFICDDEKLGPVILSVKQEIEKLDGCDTQGFIRVILRTSEKTIADVLPIENVSENPGPREIIRYLLAEDADNIDHFQVLAHPKASELIVKYDEHNLSNSFKFGVIYQKYGQTTEEEYFCNRSHSPAMNEFLEMLGSQVSLKNFKGFPGGLDVKHGQTGETSVHTVFDSKEIMFHISTLLPFSMGDSQQVQRKRHIGNDIVAIVFQEENTPFSPVSIRSHFLHVFIVVQVVDPNTSNTRYKVSITAREDVPHFGPKLPNPAVFKKGPEFRKFLLTKLINAELAAYNSAEFAKLADRTRTTLLRGLADDLIEKNSLILDTGGEEAPQKAKLLTTLKKALRTKSQVTRTMSMREPRPKPEDVDSDDNAPKSWAKKAKERRKSAQGLQTAKKVLKPPKKEVNHGRCKSMESLLVQEQNKNNPIFCADDSSSESNTSEMSRHLEEPAHSPRKHNARSRTPEPQGRKSTPDYNSSPQLSPNFPPNMTHSQSVPALQNYDRLHRTSSKVTDKSPHSRVSYEGSSTAGEYQVRYVGGYRSGPEDDQDEPIQLTTYNRSPSRHRRGPEDHDNVDVSHQRSSSNVSENTTASIQSFHQSREGRVERDVPLNFSRSPSSSPYLRRKASDIQHNTVSTPAAGTVPGSAQKQKKTAIVSPLLDMSDSRPRSVPPGVLMFDPTDPESERIEQVMQERSPSLPKLDTETFTSSEDLSVNDTVFRQTEMLKTEITKLKCEKLDLARQNVLLQREIRSIKDKATQQTFHLYEARCEIARLRSLLPSENVPPRDSSPLETVTVREGNISPKSSIARRDVNSGVYVREREEQGEITARTSYPHTQV</sequence>
<feature type="domain" description="Rap-GAP" evidence="3">
    <location>
        <begin position="236"/>
        <end position="452"/>
    </location>
</feature>
<dbReference type="STRING" id="50429.A0A2B4STS0"/>
<dbReference type="Gene3D" id="6.10.140.210">
    <property type="match status" value="1"/>
</dbReference>
<feature type="compositionally biased region" description="Polar residues" evidence="2">
    <location>
        <begin position="612"/>
        <end position="636"/>
    </location>
</feature>
<keyword evidence="5" id="KW-1185">Reference proteome</keyword>
<evidence type="ECO:0000256" key="1">
    <source>
        <dbReference type="ARBA" id="ARBA00022468"/>
    </source>
</evidence>
<name>A0A2B4STS0_STYPI</name>
<accession>A0A2B4STS0</accession>
<feature type="region of interest" description="Disordered" evidence="2">
    <location>
        <begin position="32"/>
        <end position="82"/>
    </location>
</feature>
<feature type="region of interest" description="Disordered" evidence="2">
    <location>
        <begin position="488"/>
        <end position="549"/>
    </location>
</feature>
<dbReference type="PANTHER" id="PTHR15711:SF32">
    <property type="entry name" value="RAP GTPASE ACTIVATING PROTEIN 1, ISOFORM H"/>
    <property type="match status" value="1"/>
</dbReference>
<dbReference type="EMBL" id="LSMT01000029">
    <property type="protein sequence ID" value="PFX31978.1"/>
    <property type="molecule type" value="Genomic_DNA"/>
</dbReference>
<dbReference type="InterPro" id="IPR000331">
    <property type="entry name" value="Rap/Ran_GAP_dom"/>
</dbReference>
<dbReference type="FunFam" id="3.40.50.11210:FF:000001">
    <property type="entry name" value="Ral GTPase-activating protein subunit alpha-1 isoform 1"/>
    <property type="match status" value="1"/>
</dbReference>
<feature type="region of interest" description="Disordered" evidence="2">
    <location>
        <begin position="566"/>
        <end position="762"/>
    </location>
</feature>
<gene>
    <name evidence="4" type="primary">RAP1GAP</name>
    <name evidence="4" type="ORF">AWC38_SpisGene3188</name>
</gene>
<feature type="compositionally biased region" description="Basic residues" evidence="2">
    <location>
        <begin position="517"/>
        <end position="527"/>
    </location>
</feature>
<evidence type="ECO:0000313" key="4">
    <source>
        <dbReference type="EMBL" id="PFX31978.1"/>
    </source>
</evidence>
<feature type="compositionally biased region" description="Basic and acidic residues" evidence="2">
    <location>
        <begin position="705"/>
        <end position="716"/>
    </location>
</feature>
<evidence type="ECO:0000313" key="5">
    <source>
        <dbReference type="Proteomes" id="UP000225706"/>
    </source>
</evidence>
<feature type="compositionally biased region" description="Acidic residues" evidence="2">
    <location>
        <begin position="64"/>
        <end position="77"/>
    </location>
</feature>
<dbReference type="SUPFAM" id="SSF111347">
    <property type="entry name" value="Rap/Ran-GAP"/>
    <property type="match status" value="1"/>
</dbReference>
<feature type="compositionally biased region" description="Basic and acidic residues" evidence="2">
    <location>
        <begin position="736"/>
        <end position="746"/>
    </location>
</feature>
<dbReference type="InterPro" id="IPR035974">
    <property type="entry name" value="Rap/Ran-GAP_sf"/>
</dbReference>
<reference evidence="5" key="1">
    <citation type="journal article" date="2017" name="bioRxiv">
        <title>Comparative analysis of the genomes of Stylophora pistillata and Acropora digitifera provides evidence for extensive differences between species of corals.</title>
        <authorList>
            <person name="Voolstra C.R."/>
            <person name="Li Y."/>
            <person name="Liew Y.J."/>
            <person name="Baumgarten S."/>
            <person name="Zoccola D."/>
            <person name="Flot J.-F."/>
            <person name="Tambutte S."/>
            <person name="Allemand D."/>
            <person name="Aranda M."/>
        </authorList>
    </citation>
    <scope>NUCLEOTIDE SEQUENCE [LARGE SCALE GENOMIC DNA]</scope>
</reference>
<dbReference type="InterPro" id="IPR050989">
    <property type="entry name" value="Rap1_Ran_GAP"/>
</dbReference>
<feature type="compositionally biased region" description="Basic and acidic residues" evidence="2">
    <location>
        <begin position="582"/>
        <end position="591"/>
    </location>
</feature>
<dbReference type="AlphaFoldDB" id="A0A2B4STS0"/>